<dbReference type="EMBL" id="CP036425">
    <property type="protein sequence ID" value="QDU34729.1"/>
    <property type="molecule type" value="Genomic_DNA"/>
</dbReference>
<dbReference type="InterPro" id="IPR005259">
    <property type="entry name" value="PriA"/>
</dbReference>
<feature type="binding site" evidence="12">
    <location>
        <position position="524"/>
    </location>
    <ligand>
        <name>Zn(2+)</name>
        <dbReference type="ChEBI" id="CHEBI:29105"/>
        <label>1</label>
    </ligand>
</feature>
<dbReference type="RefSeq" id="WP_145078978.1">
    <property type="nucleotide sequence ID" value="NZ_CP036425.1"/>
</dbReference>
<evidence type="ECO:0000256" key="7">
    <source>
        <dbReference type="ARBA" id="ARBA00022833"/>
    </source>
</evidence>
<dbReference type="InterPro" id="IPR014001">
    <property type="entry name" value="Helicase_ATP-bd"/>
</dbReference>
<evidence type="ECO:0000313" key="16">
    <source>
        <dbReference type="EMBL" id="QDU34729.1"/>
    </source>
</evidence>
<dbReference type="GO" id="GO:0005524">
    <property type="term" value="F:ATP binding"/>
    <property type="evidence" value="ECO:0007669"/>
    <property type="project" value="UniProtKB-UniRule"/>
</dbReference>
<comment type="cofactor">
    <cofactor evidence="12">
        <name>Zn(2+)</name>
        <dbReference type="ChEBI" id="CHEBI:29105"/>
    </cofactor>
    <text evidence="12">Binds 2 zinc ions per subunit.</text>
</comment>
<dbReference type="GO" id="GO:0008270">
    <property type="term" value="F:zinc ion binding"/>
    <property type="evidence" value="ECO:0007669"/>
    <property type="project" value="UniProtKB-UniRule"/>
</dbReference>
<feature type="binding site" evidence="12">
    <location>
        <position position="538"/>
    </location>
    <ligand>
        <name>Zn(2+)</name>
        <dbReference type="ChEBI" id="CHEBI:29105"/>
        <label>2</label>
    </ligand>
</feature>
<dbReference type="GO" id="GO:0006270">
    <property type="term" value="P:DNA replication initiation"/>
    <property type="evidence" value="ECO:0007669"/>
    <property type="project" value="TreeGrafter"/>
</dbReference>
<reference evidence="16 17" key="1">
    <citation type="submission" date="2019-02" db="EMBL/GenBank/DDBJ databases">
        <title>Deep-cultivation of Planctomycetes and their phenomic and genomic characterization uncovers novel biology.</title>
        <authorList>
            <person name="Wiegand S."/>
            <person name="Jogler M."/>
            <person name="Boedeker C."/>
            <person name="Pinto D."/>
            <person name="Vollmers J."/>
            <person name="Rivas-Marin E."/>
            <person name="Kohn T."/>
            <person name="Peeters S.H."/>
            <person name="Heuer A."/>
            <person name="Rast P."/>
            <person name="Oberbeckmann S."/>
            <person name="Bunk B."/>
            <person name="Jeske O."/>
            <person name="Meyerdierks A."/>
            <person name="Storesund J.E."/>
            <person name="Kallscheuer N."/>
            <person name="Luecker S."/>
            <person name="Lage O.M."/>
            <person name="Pohl T."/>
            <person name="Merkel B.J."/>
            <person name="Hornburger P."/>
            <person name="Mueller R.-W."/>
            <person name="Bruemmer F."/>
            <person name="Labrenz M."/>
            <person name="Spormann A.M."/>
            <person name="Op den Camp H."/>
            <person name="Overmann J."/>
            <person name="Amann R."/>
            <person name="Jetten M.S.M."/>
            <person name="Mascher T."/>
            <person name="Medema M.H."/>
            <person name="Devos D.P."/>
            <person name="Kaster A.-K."/>
            <person name="Ovreas L."/>
            <person name="Rohde M."/>
            <person name="Galperin M.Y."/>
            <person name="Jogler C."/>
        </authorList>
    </citation>
    <scope>NUCLEOTIDE SEQUENCE [LARGE SCALE GENOMIC DNA]</scope>
    <source>
        <strain evidence="16 17">KS4</strain>
    </source>
</reference>
<evidence type="ECO:0000256" key="11">
    <source>
        <dbReference type="ARBA" id="ARBA00048988"/>
    </source>
</evidence>
<evidence type="ECO:0000256" key="2">
    <source>
        <dbReference type="ARBA" id="ARBA00022705"/>
    </source>
</evidence>
<dbReference type="Pfam" id="PF17764">
    <property type="entry name" value="PriA_3primeBD"/>
    <property type="match status" value="1"/>
</dbReference>
<feature type="compositionally biased region" description="Basic and acidic residues" evidence="13">
    <location>
        <begin position="197"/>
        <end position="213"/>
    </location>
</feature>
<keyword evidence="1 12" id="KW-0639">Primosome</keyword>
<dbReference type="Gene3D" id="3.40.50.300">
    <property type="entry name" value="P-loop containing nucleotide triphosphate hydrolases"/>
    <property type="match status" value="2"/>
</dbReference>
<keyword evidence="4 12" id="KW-0547">Nucleotide-binding</keyword>
<dbReference type="InterPro" id="IPR041236">
    <property type="entry name" value="PriA_C"/>
</dbReference>
<comment type="function">
    <text evidence="12">Initiates the restart of stalled replication forks, which reloads the replicative helicase on sites other than the origin of replication. Recognizes and binds to abandoned replication forks and remodels them to uncover a helicase loading site. Promotes assembly of the primosome at these replication forks.</text>
</comment>
<keyword evidence="9 12" id="KW-0238">DNA-binding</keyword>
<dbReference type="PROSITE" id="PS51192">
    <property type="entry name" value="HELICASE_ATP_BIND_1"/>
    <property type="match status" value="1"/>
</dbReference>
<name>A0A517YWY6_9BACT</name>
<comment type="catalytic activity">
    <reaction evidence="12">
        <text>Couples ATP hydrolysis with the unwinding of duplex DNA by translocating in the 3'-5' direction.</text>
        <dbReference type="EC" id="5.6.2.4"/>
    </reaction>
</comment>
<dbReference type="SUPFAM" id="SSF52540">
    <property type="entry name" value="P-loop containing nucleoside triphosphate hydrolases"/>
    <property type="match status" value="1"/>
</dbReference>
<evidence type="ECO:0000256" key="10">
    <source>
        <dbReference type="ARBA" id="ARBA00023235"/>
    </source>
</evidence>
<dbReference type="GO" id="GO:0043138">
    <property type="term" value="F:3'-5' DNA helicase activity"/>
    <property type="evidence" value="ECO:0007669"/>
    <property type="project" value="UniProtKB-EC"/>
</dbReference>
<dbReference type="PROSITE" id="PS51194">
    <property type="entry name" value="HELICASE_CTER"/>
    <property type="match status" value="1"/>
</dbReference>
<dbReference type="CDD" id="cd17929">
    <property type="entry name" value="DEXHc_priA"/>
    <property type="match status" value="1"/>
</dbReference>
<keyword evidence="6 12" id="KW-0347">Helicase</keyword>
<dbReference type="InterPro" id="IPR001650">
    <property type="entry name" value="Helicase_C-like"/>
</dbReference>
<keyword evidence="17" id="KW-1185">Reference proteome</keyword>
<evidence type="ECO:0000256" key="6">
    <source>
        <dbReference type="ARBA" id="ARBA00022806"/>
    </source>
</evidence>
<sequence length="824" mass="90739">MSETLFGNDLGDGTKKRAAKVDASGGYVVVALERGGDAAGGGLTYAVGKEFKEGDGLCEGDRVMVPLGRANKKVWGYVVGVLGEEDLDAKLKGKVKGVIAKDEGRIRLTADLVELAKWISVYYCSPLGMVFAAMLPAAVKQKTGTKQVQVVRLSDAWLKLNPEEQHKKKLTKLQKAIVSKAGELSCREDTPQVGTRGLDRCADSNGERNKDDDTQQGEDWVEVKELAYAAGAKTSGPVKKLVQMGVLEVKLQSMVRSRGDLVQQAREEALAGNFGVVKPSLSQCQSDALEQLTGKLDEFAVNVLHGVTGSGKTEVYLRLIEEVLKKDERAGVIILVPEIALTPQTVGRFVGRFDGVAVLHSGLTAAQRHEQWRRIYEGEAHIVVGARSAVFAPVRDLKLILVDEEHEGSYKQDQVPRYHARDVAVKRGQLCGSNVVLGSATPSVESFYNAVKRGVYGVVSMAERVPGMKLPRVEIVDMVEERRERRGIHLLSQRLEKGIEAVVRDGGQVMLLLNRRGYANYIACPDQKCGWLMSCKYCDVSMVYHKHRQVVGGVVKCHHCGAEQLLPAICPDCGKRVTTFGLGTQRVEEELSKKFPDFTAVRMDSDTMRTGQDYQETLDGFRRGDVDILLGTQMIAKGLDFPKVRLVGVISGDTSLNMPDFRAGERTFQLIAQVCGRAGRSEKPGFAVVQTFNGDDPIIQMAAEHDYVAFAKREIEIREEVGHPPVRRMVRVVVRNKNHGKGEEHARELFEQLVRCNDTIGAGVNVLQQMPCSISRIAEYYRFEIELIADKPGQLQKLMGVMRGNKLLLSDMHTAVDVDPVVML</sequence>
<feature type="domain" description="Helicase ATP-binding" evidence="14">
    <location>
        <begin position="293"/>
        <end position="460"/>
    </location>
</feature>
<keyword evidence="8 12" id="KW-0067">ATP-binding</keyword>
<dbReference type="Pfam" id="PF18319">
    <property type="entry name" value="Zn_ribbon_PriA"/>
    <property type="match status" value="1"/>
</dbReference>
<evidence type="ECO:0000256" key="4">
    <source>
        <dbReference type="ARBA" id="ARBA00022741"/>
    </source>
</evidence>
<evidence type="ECO:0000313" key="17">
    <source>
        <dbReference type="Proteomes" id="UP000317369"/>
    </source>
</evidence>
<dbReference type="HAMAP" id="MF_00983">
    <property type="entry name" value="PriA"/>
    <property type="match status" value="1"/>
</dbReference>
<dbReference type="InterPro" id="IPR041222">
    <property type="entry name" value="PriA_3primeBD"/>
</dbReference>
<dbReference type="PANTHER" id="PTHR30580">
    <property type="entry name" value="PRIMOSOMAL PROTEIN N"/>
    <property type="match status" value="1"/>
</dbReference>
<evidence type="ECO:0000256" key="9">
    <source>
        <dbReference type="ARBA" id="ARBA00023125"/>
    </source>
</evidence>
<dbReference type="FunFam" id="3.40.50.300:FF:000489">
    <property type="entry name" value="Primosome assembly protein PriA"/>
    <property type="match status" value="1"/>
</dbReference>
<dbReference type="Gene3D" id="3.40.1440.60">
    <property type="entry name" value="PriA, 3(prime) DNA-binding domain"/>
    <property type="match status" value="1"/>
</dbReference>
<dbReference type="SMART" id="SM00487">
    <property type="entry name" value="DEXDc"/>
    <property type="match status" value="1"/>
</dbReference>
<organism evidence="16 17">
    <name type="scientific">Poriferisphaera corsica</name>
    <dbReference type="NCBI Taxonomy" id="2528020"/>
    <lineage>
        <taxon>Bacteria</taxon>
        <taxon>Pseudomonadati</taxon>
        <taxon>Planctomycetota</taxon>
        <taxon>Phycisphaerae</taxon>
        <taxon>Phycisphaerales</taxon>
        <taxon>Phycisphaeraceae</taxon>
        <taxon>Poriferisphaera</taxon>
    </lineage>
</organism>
<dbReference type="NCBIfam" id="TIGR00595">
    <property type="entry name" value="priA"/>
    <property type="match status" value="1"/>
</dbReference>
<dbReference type="EC" id="5.6.2.4" evidence="12"/>
<comment type="subunit">
    <text evidence="12">Component of the replication restart primosome.</text>
</comment>
<keyword evidence="3 12" id="KW-0479">Metal-binding</keyword>
<feature type="binding site" evidence="12">
    <location>
        <position position="573"/>
    </location>
    <ligand>
        <name>Zn(2+)</name>
        <dbReference type="ChEBI" id="CHEBI:29105"/>
        <label>1</label>
    </ligand>
</feature>
<dbReference type="InterPro" id="IPR040498">
    <property type="entry name" value="PriA_CRR"/>
</dbReference>
<dbReference type="InterPro" id="IPR042115">
    <property type="entry name" value="PriA_3primeBD_sf"/>
</dbReference>
<keyword evidence="2 12" id="KW-0235">DNA replication</keyword>
<dbReference type="Pfam" id="PF18074">
    <property type="entry name" value="PriA_C"/>
    <property type="match status" value="1"/>
</dbReference>
<dbReference type="GO" id="GO:0016887">
    <property type="term" value="F:ATP hydrolysis activity"/>
    <property type="evidence" value="ECO:0007669"/>
    <property type="project" value="RHEA"/>
</dbReference>
<dbReference type="Proteomes" id="UP000317369">
    <property type="component" value="Chromosome"/>
</dbReference>
<accession>A0A517YWY6</accession>
<keyword evidence="7 12" id="KW-0862">Zinc</keyword>
<evidence type="ECO:0000259" key="15">
    <source>
        <dbReference type="PROSITE" id="PS51194"/>
    </source>
</evidence>
<evidence type="ECO:0000256" key="13">
    <source>
        <dbReference type="SAM" id="MobiDB-lite"/>
    </source>
</evidence>
<dbReference type="InterPro" id="IPR011545">
    <property type="entry name" value="DEAD/DEAH_box_helicase_dom"/>
</dbReference>
<keyword evidence="10 12" id="KW-0413">Isomerase</keyword>
<feature type="domain" description="Helicase C-terminal" evidence="15">
    <location>
        <begin position="561"/>
        <end position="716"/>
    </location>
</feature>
<dbReference type="InterPro" id="IPR027417">
    <property type="entry name" value="P-loop_NTPase"/>
</dbReference>
<evidence type="ECO:0000256" key="5">
    <source>
        <dbReference type="ARBA" id="ARBA00022801"/>
    </source>
</evidence>
<dbReference type="GO" id="GO:0006302">
    <property type="term" value="P:double-strand break repair"/>
    <property type="evidence" value="ECO:0007669"/>
    <property type="project" value="InterPro"/>
</dbReference>
<dbReference type="GO" id="GO:1990077">
    <property type="term" value="C:primosome complex"/>
    <property type="evidence" value="ECO:0007669"/>
    <property type="project" value="UniProtKB-UniRule"/>
</dbReference>
<keyword evidence="5 12" id="KW-0378">Hydrolase</keyword>
<evidence type="ECO:0000256" key="12">
    <source>
        <dbReference type="HAMAP-Rule" id="MF_00983"/>
    </source>
</evidence>
<dbReference type="AlphaFoldDB" id="A0A517YWY6"/>
<evidence type="ECO:0000256" key="8">
    <source>
        <dbReference type="ARBA" id="ARBA00022840"/>
    </source>
</evidence>
<evidence type="ECO:0000256" key="1">
    <source>
        <dbReference type="ARBA" id="ARBA00022515"/>
    </source>
</evidence>
<evidence type="ECO:0000259" key="14">
    <source>
        <dbReference type="PROSITE" id="PS51192"/>
    </source>
</evidence>
<evidence type="ECO:0000256" key="3">
    <source>
        <dbReference type="ARBA" id="ARBA00022723"/>
    </source>
</evidence>
<feature type="binding site" evidence="12">
    <location>
        <position position="570"/>
    </location>
    <ligand>
        <name>Zn(2+)</name>
        <dbReference type="ChEBI" id="CHEBI:29105"/>
        <label>1</label>
    </ligand>
</feature>
<dbReference type="PANTHER" id="PTHR30580:SF0">
    <property type="entry name" value="PRIMOSOMAL PROTEIN N"/>
    <property type="match status" value="1"/>
</dbReference>
<feature type="binding site" evidence="12">
    <location>
        <position position="560"/>
    </location>
    <ligand>
        <name>Zn(2+)</name>
        <dbReference type="ChEBI" id="CHEBI:29105"/>
        <label>2</label>
    </ligand>
</feature>
<feature type="binding site" evidence="12">
    <location>
        <position position="529"/>
    </location>
    <ligand>
        <name>Zn(2+)</name>
        <dbReference type="ChEBI" id="CHEBI:29105"/>
        <label>1</label>
    </ligand>
</feature>
<dbReference type="GO" id="GO:0003677">
    <property type="term" value="F:DNA binding"/>
    <property type="evidence" value="ECO:0007669"/>
    <property type="project" value="UniProtKB-UniRule"/>
</dbReference>
<dbReference type="Pfam" id="PF00271">
    <property type="entry name" value="Helicase_C"/>
    <property type="match status" value="1"/>
</dbReference>
<dbReference type="Pfam" id="PF00270">
    <property type="entry name" value="DEAD"/>
    <property type="match status" value="1"/>
</dbReference>
<gene>
    <name evidence="12 16" type="primary">priA</name>
    <name evidence="16" type="ORF">KS4_28030</name>
</gene>
<dbReference type="GO" id="GO:0006310">
    <property type="term" value="P:DNA recombination"/>
    <property type="evidence" value="ECO:0007669"/>
    <property type="project" value="InterPro"/>
</dbReference>
<feature type="binding site" evidence="12">
    <location>
        <position position="557"/>
    </location>
    <ligand>
        <name>Zn(2+)</name>
        <dbReference type="ChEBI" id="CHEBI:29105"/>
        <label>2</label>
    </ligand>
</feature>
<dbReference type="SMART" id="SM00490">
    <property type="entry name" value="HELICc"/>
    <property type="match status" value="1"/>
</dbReference>
<feature type="region of interest" description="Disordered" evidence="13">
    <location>
        <begin position="188"/>
        <end position="217"/>
    </location>
</feature>
<comment type="catalytic activity">
    <reaction evidence="11 12">
        <text>ATP + H2O = ADP + phosphate + H(+)</text>
        <dbReference type="Rhea" id="RHEA:13065"/>
        <dbReference type="ChEBI" id="CHEBI:15377"/>
        <dbReference type="ChEBI" id="CHEBI:15378"/>
        <dbReference type="ChEBI" id="CHEBI:30616"/>
        <dbReference type="ChEBI" id="CHEBI:43474"/>
        <dbReference type="ChEBI" id="CHEBI:456216"/>
        <dbReference type="EC" id="5.6.2.4"/>
    </reaction>
</comment>
<protein>
    <recommendedName>
        <fullName evidence="12">Replication restart protein PriA</fullName>
    </recommendedName>
    <alternativeName>
        <fullName evidence="12">ATP-dependent DNA helicase PriA</fullName>
        <ecNumber evidence="12">5.6.2.4</ecNumber>
    </alternativeName>
    <alternativeName>
        <fullName evidence="12">DNA 3'-5' helicase PriA</fullName>
    </alternativeName>
</protein>
<feature type="binding site" evidence="12">
    <location>
        <position position="535"/>
    </location>
    <ligand>
        <name>Zn(2+)</name>
        <dbReference type="ChEBI" id="CHEBI:29105"/>
        <label>2</label>
    </ligand>
</feature>
<proteinExistence type="inferred from homology"/>
<dbReference type="KEGG" id="pcor:KS4_28030"/>
<dbReference type="OrthoDB" id="9759544at2"/>
<dbReference type="GO" id="GO:0006269">
    <property type="term" value="P:DNA replication, synthesis of primer"/>
    <property type="evidence" value="ECO:0007669"/>
    <property type="project" value="UniProtKB-KW"/>
</dbReference>
<comment type="similarity">
    <text evidence="12">Belongs to the helicase family. PriA subfamily.</text>
</comment>